<name>A0AAE6ZU25_9PSED</name>
<dbReference type="KEGG" id="pum:HGP31_11310"/>
<dbReference type="GeneID" id="72194170"/>
<feature type="region of interest" description="Disordered" evidence="1">
    <location>
        <begin position="50"/>
        <end position="93"/>
    </location>
</feature>
<proteinExistence type="predicted"/>
<dbReference type="RefSeq" id="WP_168757699.1">
    <property type="nucleotide sequence ID" value="NZ_CP051487.1"/>
</dbReference>
<reference evidence="2 3" key="1">
    <citation type="submission" date="2020-04" db="EMBL/GenBank/DDBJ databases">
        <authorList>
            <person name="Yao Y."/>
            <person name="He Z."/>
        </authorList>
    </citation>
    <scope>NUCLEOTIDE SEQUENCE [LARGE SCALE GENOMIC DNA]</scope>
    <source>
        <strain evidence="2 3">CY-1</strain>
    </source>
</reference>
<accession>A0AAE6ZU25</accession>
<dbReference type="EMBL" id="CP051487">
    <property type="protein sequence ID" value="QJC78873.1"/>
    <property type="molecule type" value="Genomic_DNA"/>
</dbReference>
<sequence length="93" mass="10143">MDRLQISRLALVPVSGLEEEMVMGVVPDRAVEASIAGIGRHGQNIGLAVDSSSAEMTGTKKPVARPASSKRKTLRGHYEHDRRSKQYGHHVEP</sequence>
<dbReference type="Proteomes" id="UP000501367">
    <property type="component" value="Chromosome"/>
</dbReference>
<feature type="compositionally biased region" description="Basic and acidic residues" evidence="1">
    <location>
        <begin position="76"/>
        <end position="93"/>
    </location>
</feature>
<gene>
    <name evidence="2" type="ORF">HGP31_11310</name>
</gene>
<dbReference type="AlphaFoldDB" id="A0AAE6ZU25"/>
<evidence type="ECO:0000313" key="2">
    <source>
        <dbReference type="EMBL" id="QJC78873.1"/>
    </source>
</evidence>
<organism evidence="2 3">
    <name type="scientific">Pseudomonas umsongensis</name>
    <dbReference type="NCBI Taxonomy" id="198618"/>
    <lineage>
        <taxon>Bacteria</taxon>
        <taxon>Pseudomonadati</taxon>
        <taxon>Pseudomonadota</taxon>
        <taxon>Gammaproteobacteria</taxon>
        <taxon>Pseudomonadales</taxon>
        <taxon>Pseudomonadaceae</taxon>
        <taxon>Pseudomonas</taxon>
    </lineage>
</organism>
<evidence type="ECO:0000313" key="3">
    <source>
        <dbReference type="Proteomes" id="UP000501367"/>
    </source>
</evidence>
<evidence type="ECO:0000256" key="1">
    <source>
        <dbReference type="SAM" id="MobiDB-lite"/>
    </source>
</evidence>
<protein>
    <submittedName>
        <fullName evidence="2">Uncharacterized protein</fullName>
    </submittedName>
</protein>